<evidence type="ECO:0000313" key="4">
    <source>
        <dbReference type="Proteomes" id="UP001152795"/>
    </source>
</evidence>
<dbReference type="EMBL" id="CACRXK020002038">
    <property type="protein sequence ID" value="CAB3992387.1"/>
    <property type="molecule type" value="Genomic_DNA"/>
</dbReference>
<keyword evidence="4" id="KW-1185">Reference proteome</keyword>
<dbReference type="PANTHER" id="PTHR13393">
    <property type="entry name" value="SAM-DEPENDENT METHYLTRANSFERASE"/>
    <property type="match status" value="1"/>
</dbReference>
<accession>A0A6S7H809</accession>
<dbReference type="OrthoDB" id="514248at2759"/>
<name>A0A6S7H809_PARCT</name>
<evidence type="ECO:0000256" key="2">
    <source>
        <dbReference type="ARBA" id="ARBA00022679"/>
    </source>
</evidence>
<dbReference type="Pfam" id="PF05971">
    <property type="entry name" value="Methyltransf_10"/>
    <property type="match status" value="1"/>
</dbReference>
<dbReference type="InterPro" id="IPR010286">
    <property type="entry name" value="METTL16/RlmF"/>
</dbReference>
<gene>
    <name evidence="3" type="ORF">PACLA_8A066792</name>
</gene>
<keyword evidence="2" id="KW-0808">Transferase</keyword>
<comment type="caution">
    <text evidence="3">The sequence shown here is derived from an EMBL/GenBank/DDBJ whole genome shotgun (WGS) entry which is preliminary data.</text>
</comment>
<dbReference type="Proteomes" id="UP001152795">
    <property type="component" value="Unassembled WGS sequence"/>
</dbReference>
<dbReference type="PANTHER" id="PTHR13393:SF0">
    <property type="entry name" value="RNA N6-ADENOSINE-METHYLTRANSFERASE METTL16"/>
    <property type="match status" value="1"/>
</dbReference>
<feature type="non-terminal residue" evidence="3">
    <location>
        <position position="233"/>
    </location>
</feature>
<dbReference type="GO" id="GO:0008168">
    <property type="term" value="F:methyltransferase activity"/>
    <property type="evidence" value="ECO:0007669"/>
    <property type="project" value="UniProtKB-KW"/>
</dbReference>
<proteinExistence type="predicted"/>
<organism evidence="3 4">
    <name type="scientific">Paramuricea clavata</name>
    <name type="common">Red gorgonian</name>
    <name type="synonym">Violescent sea-whip</name>
    <dbReference type="NCBI Taxonomy" id="317549"/>
    <lineage>
        <taxon>Eukaryota</taxon>
        <taxon>Metazoa</taxon>
        <taxon>Cnidaria</taxon>
        <taxon>Anthozoa</taxon>
        <taxon>Octocorallia</taxon>
        <taxon>Malacalcyonacea</taxon>
        <taxon>Plexauridae</taxon>
        <taxon>Paramuricea</taxon>
    </lineage>
</organism>
<reference evidence="3" key="1">
    <citation type="submission" date="2020-04" db="EMBL/GenBank/DDBJ databases">
        <authorList>
            <person name="Alioto T."/>
            <person name="Alioto T."/>
            <person name="Gomez Garrido J."/>
        </authorList>
    </citation>
    <scope>NUCLEOTIDE SEQUENCE</scope>
    <source>
        <strain evidence="3">A484AB</strain>
    </source>
</reference>
<evidence type="ECO:0000313" key="3">
    <source>
        <dbReference type="EMBL" id="CAB3992387.1"/>
    </source>
</evidence>
<dbReference type="GO" id="GO:0070475">
    <property type="term" value="P:rRNA base methylation"/>
    <property type="evidence" value="ECO:0007669"/>
    <property type="project" value="TreeGrafter"/>
</dbReference>
<dbReference type="AlphaFoldDB" id="A0A6S7H809"/>
<dbReference type="InterPro" id="IPR029063">
    <property type="entry name" value="SAM-dependent_MTases_sf"/>
</dbReference>
<protein>
    <submittedName>
        <fullName evidence="3">Methyltransferase 16</fullName>
    </submittedName>
</protein>
<dbReference type="Gene3D" id="3.40.50.150">
    <property type="entry name" value="Vaccinia Virus protein VP39"/>
    <property type="match status" value="1"/>
</dbReference>
<sequence length="233" mass="26007">MDQQKVTLLVLLDLSAAFDTIDHEILMDILKLEFVRLVTSNIVLADLLTESEHYDFTMCNPPFFADKSEIVGNRSRTGNRPQPSSVCTGTESEIVTLGGEVAFVGRMIDDSLRLGSRIKWYTTMLGKKSSLTSVVAKLKQNNMSNVQGPQLYSRQIWGGNIEEQFRTDKAIQKNSLELIELSKRSMVFQTAILAVDAQKGQSGDTSSRCTERAVCFGLTTVIMWLVIIMMLVD</sequence>
<dbReference type="GO" id="GO:0005634">
    <property type="term" value="C:nucleus"/>
    <property type="evidence" value="ECO:0007669"/>
    <property type="project" value="TreeGrafter"/>
</dbReference>
<evidence type="ECO:0000256" key="1">
    <source>
        <dbReference type="ARBA" id="ARBA00022603"/>
    </source>
</evidence>
<keyword evidence="1 3" id="KW-0489">Methyltransferase</keyword>